<dbReference type="AlphaFoldDB" id="A0A8S1PR03"/>
<sequence length="115" mass="13788">MFVLQIKTIGPTLQKLQILLCNQNNHQNIQICRQIIIVDLLQLLSLYENMRQQLLMELLYQSFSLQQILMIEQHCKLTYQYNQLYAQHGLQLQLLDQQLLLFQQYIQSNLKIEIL</sequence>
<name>A0A8S1PR03_9CILI</name>
<reference evidence="1" key="1">
    <citation type="submission" date="2021-01" db="EMBL/GenBank/DDBJ databases">
        <authorList>
            <consortium name="Genoscope - CEA"/>
            <person name="William W."/>
        </authorList>
    </citation>
    <scope>NUCLEOTIDE SEQUENCE</scope>
</reference>
<protein>
    <submittedName>
        <fullName evidence="1">Uncharacterized protein</fullName>
    </submittedName>
</protein>
<dbReference type="Proteomes" id="UP000692954">
    <property type="component" value="Unassembled WGS sequence"/>
</dbReference>
<dbReference type="EMBL" id="CAJJDN010000084">
    <property type="protein sequence ID" value="CAD8105334.1"/>
    <property type="molecule type" value="Genomic_DNA"/>
</dbReference>
<organism evidence="1 2">
    <name type="scientific">Paramecium sonneborni</name>
    <dbReference type="NCBI Taxonomy" id="65129"/>
    <lineage>
        <taxon>Eukaryota</taxon>
        <taxon>Sar</taxon>
        <taxon>Alveolata</taxon>
        <taxon>Ciliophora</taxon>
        <taxon>Intramacronucleata</taxon>
        <taxon>Oligohymenophorea</taxon>
        <taxon>Peniculida</taxon>
        <taxon>Parameciidae</taxon>
        <taxon>Paramecium</taxon>
    </lineage>
</organism>
<keyword evidence="2" id="KW-1185">Reference proteome</keyword>
<gene>
    <name evidence="1" type="ORF">PSON_ATCC_30995.1.T0840102</name>
</gene>
<proteinExistence type="predicted"/>
<comment type="caution">
    <text evidence="1">The sequence shown here is derived from an EMBL/GenBank/DDBJ whole genome shotgun (WGS) entry which is preliminary data.</text>
</comment>
<evidence type="ECO:0000313" key="1">
    <source>
        <dbReference type="EMBL" id="CAD8105334.1"/>
    </source>
</evidence>
<accession>A0A8S1PR03</accession>
<evidence type="ECO:0000313" key="2">
    <source>
        <dbReference type="Proteomes" id="UP000692954"/>
    </source>
</evidence>